<dbReference type="EMBL" id="NDXW01000001">
    <property type="protein sequence ID" value="RDH44314.1"/>
    <property type="molecule type" value="Genomic_DNA"/>
</dbReference>
<dbReference type="InterPro" id="IPR003658">
    <property type="entry name" value="Anti-sigma_ant"/>
</dbReference>
<dbReference type="AlphaFoldDB" id="A0A4P9VPK8"/>
<evidence type="ECO:0000256" key="2">
    <source>
        <dbReference type="RuleBase" id="RU003749"/>
    </source>
</evidence>
<evidence type="ECO:0000313" key="5">
    <source>
        <dbReference type="EMBL" id="RDH44314.1"/>
    </source>
</evidence>
<dbReference type="PANTHER" id="PTHR33495">
    <property type="entry name" value="ANTI-SIGMA FACTOR ANTAGONIST TM_1081-RELATED-RELATED"/>
    <property type="match status" value="1"/>
</dbReference>
<protein>
    <recommendedName>
        <fullName evidence="2">Anti-sigma factor antagonist</fullName>
    </recommendedName>
</protein>
<dbReference type="Proteomes" id="UP000257039">
    <property type="component" value="Unassembled WGS sequence"/>
</dbReference>
<keyword evidence="6" id="KW-1185">Reference proteome</keyword>
<dbReference type="Pfam" id="PF01740">
    <property type="entry name" value="STAS"/>
    <property type="match status" value="1"/>
</dbReference>
<dbReference type="InterPro" id="IPR002645">
    <property type="entry name" value="STAS_dom"/>
</dbReference>
<accession>A0A4P9VPK8</accession>
<dbReference type="InterPro" id="IPR036513">
    <property type="entry name" value="STAS_dom_sf"/>
</dbReference>
<evidence type="ECO:0000259" key="4">
    <source>
        <dbReference type="PROSITE" id="PS50801"/>
    </source>
</evidence>
<dbReference type="Gene3D" id="3.30.750.24">
    <property type="entry name" value="STAS domain"/>
    <property type="match status" value="1"/>
</dbReference>
<reference evidence="5 6" key="1">
    <citation type="submission" date="2017-04" db="EMBL/GenBank/DDBJ databases">
        <title>Draft genome sequence of Zooshikella ganghwensis VG4 isolated from Red Sea sediments.</title>
        <authorList>
            <person name="Rehman Z."/>
            <person name="Alam I."/>
            <person name="Kamau A."/>
            <person name="Bajic V."/>
            <person name="Leiknes T."/>
        </authorList>
    </citation>
    <scope>NUCLEOTIDE SEQUENCE [LARGE SCALE GENOMIC DNA]</scope>
    <source>
        <strain evidence="5 6">VG4</strain>
    </source>
</reference>
<keyword evidence="3" id="KW-0472">Membrane</keyword>
<organism evidence="5 6">
    <name type="scientific">Zooshikella ganghwensis</name>
    <dbReference type="NCBI Taxonomy" id="202772"/>
    <lineage>
        <taxon>Bacteria</taxon>
        <taxon>Pseudomonadati</taxon>
        <taxon>Pseudomonadota</taxon>
        <taxon>Gammaproteobacteria</taxon>
        <taxon>Oceanospirillales</taxon>
        <taxon>Zooshikellaceae</taxon>
        <taxon>Zooshikella</taxon>
    </lineage>
</organism>
<dbReference type="CDD" id="cd07043">
    <property type="entry name" value="STAS_anti-anti-sigma_factors"/>
    <property type="match status" value="1"/>
</dbReference>
<dbReference type="PROSITE" id="PS50801">
    <property type="entry name" value="STAS"/>
    <property type="match status" value="1"/>
</dbReference>
<dbReference type="GO" id="GO:0043856">
    <property type="term" value="F:anti-sigma factor antagonist activity"/>
    <property type="evidence" value="ECO:0007669"/>
    <property type="project" value="InterPro"/>
</dbReference>
<keyword evidence="3" id="KW-0812">Transmembrane</keyword>
<feature type="transmembrane region" description="Helical" evidence="3">
    <location>
        <begin position="47"/>
        <end position="65"/>
    </location>
</feature>
<name>A0A4P9VPK8_9GAMM</name>
<sequence length="123" mass="13882">MEFKLYKCHDSIVIALNRDFDAKTAAKIRPIFDKLIDRAEGDMLVDLSAVLFLDSTGIGTLVHFYKKSKEKGKKLILIGADGQPMGLMAMLRLNRIIKHFPSMEEYLVSSGKSHQADLEEILK</sequence>
<feature type="domain" description="STAS" evidence="4">
    <location>
        <begin position="1"/>
        <end position="110"/>
    </location>
</feature>
<evidence type="ECO:0000256" key="1">
    <source>
        <dbReference type="ARBA" id="ARBA00009013"/>
    </source>
</evidence>
<comment type="similarity">
    <text evidence="1 2">Belongs to the anti-sigma-factor antagonist family.</text>
</comment>
<dbReference type="NCBIfam" id="TIGR00377">
    <property type="entry name" value="ant_ant_sig"/>
    <property type="match status" value="1"/>
</dbReference>
<dbReference type="SUPFAM" id="SSF52091">
    <property type="entry name" value="SpoIIaa-like"/>
    <property type="match status" value="1"/>
</dbReference>
<gene>
    <name evidence="5" type="ORF">B9G39_13145</name>
</gene>
<evidence type="ECO:0000256" key="3">
    <source>
        <dbReference type="SAM" id="Phobius"/>
    </source>
</evidence>
<dbReference type="RefSeq" id="WP_051311503.1">
    <property type="nucleotide sequence ID" value="NZ_JAEVHG010000003.1"/>
</dbReference>
<comment type="caution">
    <text evidence="5">The sequence shown here is derived from an EMBL/GenBank/DDBJ whole genome shotgun (WGS) entry which is preliminary data.</text>
</comment>
<keyword evidence="3" id="KW-1133">Transmembrane helix</keyword>
<proteinExistence type="inferred from homology"/>
<evidence type="ECO:0000313" key="6">
    <source>
        <dbReference type="Proteomes" id="UP000257039"/>
    </source>
</evidence>